<protein>
    <submittedName>
        <fullName evidence="2">Uncharacterized protein</fullName>
    </submittedName>
</protein>
<proteinExistence type="predicted"/>
<sequence>MSARKRSIATAPPGPAGDVPAVAGLSVTPEVPVADAGDAMQAWTAACEAATRTAFDAIEQGTHAWAEMQALLWLWPLHWWAPSHPLTPDAVDAGAAARDWFGKFLAGTTPPQPVQEATREWLALGLRSWTSLWAPWTGVPSCRGLHPA</sequence>
<accession>A0AA46DFX2</accession>
<name>A0AA46DFX2_9BURK</name>
<dbReference type="RefSeq" id="WP_104355768.1">
    <property type="nucleotide sequence ID" value="NZ_CALFFA010000024.1"/>
</dbReference>
<organism evidence="2 3">
    <name type="scientific">Caldimonas thermodepolymerans</name>
    <dbReference type="NCBI Taxonomy" id="215580"/>
    <lineage>
        <taxon>Bacteria</taxon>
        <taxon>Pseudomonadati</taxon>
        <taxon>Pseudomonadota</taxon>
        <taxon>Betaproteobacteria</taxon>
        <taxon>Burkholderiales</taxon>
        <taxon>Sphaerotilaceae</taxon>
        <taxon>Caldimonas</taxon>
    </lineage>
</organism>
<dbReference type="AlphaFoldDB" id="A0AA46DFX2"/>
<evidence type="ECO:0000256" key="1">
    <source>
        <dbReference type="SAM" id="MobiDB-lite"/>
    </source>
</evidence>
<evidence type="ECO:0000313" key="2">
    <source>
        <dbReference type="EMBL" id="TCP08675.1"/>
    </source>
</evidence>
<dbReference type="EMBL" id="SLXF01000002">
    <property type="protein sequence ID" value="TCP08675.1"/>
    <property type="molecule type" value="Genomic_DNA"/>
</dbReference>
<feature type="region of interest" description="Disordered" evidence="1">
    <location>
        <begin position="1"/>
        <end position="21"/>
    </location>
</feature>
<comment type="caution">
    <text evidence="2">The sequence shown here is derived from an EMBL/GenBank/DDBJ whole genome shotgun (WGS) entry which is preliminary data.</text>
</comment>
<reference evidence="2 3" key="1">
    <citation type="submission" date="2019-03" db="EMBL/GenBank/DDBJ databases">
        <title>Genomic Encyclopedia of Type Strains, Phase IV (KMG-IV): sequencing the most valuable type-strain genomes for metagenomic binning, comparative biology and taxonomic classification.</title>
        <authorList>
            <person name="Goeker M."/>
        </authorList>
    </citation>
    <scope>NUCLEOTIDE SEQUENCE [LARGE SCALE GENOMIC DNA]</scope>
    <source>
        <strain evidence="2 3">DSM 15264</strain>
    </source>
</reference>
<gene>
    <name evidence="2" type="ORF">EV676_102183</name>
</gene>
<dbReference type="Proteomes" id="UP000294772">
    <property type="component" value="Unassembled WGS sequence"/>
</dbReference>
<evidence type="ECO:0000313" key="3">
    <source>
        <dbReference type="Proteomes" id="UP000294772"/>
    </source>
</evidence>